<keyword evidence="3 6" id="KW-0812">Transmembrane</keyword>
<evidence type="ECO:0000256" key="1">
    <source>
        <dbReference type="ARBA" id="ARBA00004651"/>
    </source>
</evidence>
<dbReference type="GO" id="GO:0005886">
    <property type="term" value="C:plasma membrane"/>
    <property type="evidence" value="ECO:0007669"/>
    <property type="project" value="UniProtKB-SubCell"/>
</dbReference>
<gene>
    <name evidence="9" type="ORF">E6K79_09580</name>
</gene>
<evidence type="ECO:0000256" key="4">
    <source>
        <dbReference type="ARBA" id="ARBA00022989"/>
    </source>
</evidence>
<dbReference type="InterPro" id="IPR032816">
    <property type="entry name" value="VTT_dom"/>
</dbReference>
<evidence type="ECO:0000256" key="5">
    <source>
        <dbReference type="ARBA" id="ARBA00023136"/>
    </source>
</evidence>
<feature type="region of interest" description="Disordered" evidence="7">
    <location>
        <begin position="1"/>
        <end position="20"/>
    </location>
</feature>
<feature type="transmembrane region" description="Helical" evidence="6">
    <location>
        <begin position="26"/>
        <end position="50"/>
    </location>
</feature>
<evidence type="ECO:0000256" key="6">
    <source>
        <dbReference type="RuleBase" id="RU366058"/>
    </source>
</evidence>
<dbReference type="EMBL" id="VBOZ01000029">
    <property type="protein sequence ID" value="TMQ63875.1"/>
    <property type="molecule type" value="Genomic_DNA"/>
</dbReference>
<feature type="domain" description="VTT" evidence="8">
    <location>
        <begin position="83"/>
        <end position="195"/>
    </location>
</feature>
<accession>A0A538TJT0</accession>
<feature type="transmembrane region" description="Helical" evidence="6">
    <location>
        <begin position="149"/>
        <end position="174"/>
    </location>
</feature>
<feature type="compositionally biased region" description="Polar residues" evidence="7">
    <location>
        <begin position="1"/>
        <end position="10"/>
    </location>
</feature>
<evidence type="ECO:0000259" key="8">
    <source>
        <dbReference type="Pfam" id="PF09335"/>
    </source>
</evidence>
<name>A0A538TJT0_UNCEI</name>
<reference evidence="9 10" key="1">
    <citation type="journal article" date="2019" name="Nat. Microbiol.">
        <title>Mediterranean grassland soil C-N compound turnover is dependent on rainfall and depth, and is mediated by genomically divergent microorganisms.</title>
        <authorList>
            <person name="Diamond S."/>
            <person name="Andeer P.F."/>
            <person name="Li Z."/>
            <person name="Crits-Christoph A."/>
            <person name="Burstein D."/>
            <person name="Anantharaman K."/>
            <person name="Lane K.R."/>
            <person name="Thomas B.C."/>
            <person name="Pan C."/>
            <person name="Northen T.R."/>
            <person name="Banfield J.F."/>
        </authorList>
    </citation>
    <scope>NUCLEOTIDE SEQUENCE [LARGE SCALE GENOMIC DNA]</scope>
    <source>
        <strain evidence="9">WS_9</strain>
    </source>
</reference>
<keyword evidence="2 6" id="KW-1003">Cell membrane</keyword>
<evidence type="ECO:0000256" key="7">
    <source>
        <dbReference type="SAM" id="MobiDB-lite"/>
    </source>
</evidence>
<dbReference type="PANTHER" id="PTHR12677">
    <property type="entry name" value="GOLGI APPARATUS MEMBRANE PROTEIN TVP38-RELATED"/>
    <property type="match status" value="1"/>
</dbReference>
<feature type="transmembrane region" description="Helical" evidence="6">
    <location>
        <begin position="62"/>
        <end position="83"/>
    </location>
</feature>
<comment type="caution">
    <text evidence="6">Lacks conserved residue(s) required for the propagation of feature annotation.</text>
</comment>
<comment type="subcellular location">
    <subcellularLocation>
        <location evidence="1 6">Cell membrane</location>
        <topology evidence="1 6">Multi-pass membrane protein</topology>
    </subcellularLocation>
</comment>
<evidence type="ECO:0000256" key="2">
    <source>
        <dbReference type="ARBA" id="ARBA00022475"/>
    </source>
</evidence>
<dbReference type="Proteomes" id="UP000317691">
    <property type="component" value="Unassembled WGS sequence"/>
</dbReference>
<evidence type="ECO:0000313" key="10">
    <source>
        <dbReference type="Proteomes" id="UP000317691"/>
    </source>
</evidence>
<dbReference type="AlphaFoldDB" id="A0A538TJT0"/>
<keyword evidence="4 6" id="KW-1133">Transmembrane helix</keyword>
<dbReference type="InterPro" id="IPR015414">
    <property type="entry name" value="TMEM64"/>
</dbReference>
<protein>
    <recommendedName>
        <fullName evidence="6">TVP38/TMEM64 family membrane protein</fullName>
    </recommendedName>
</protein>
<keyword evidence="5 6" id="KW-0472">Membrane</keyword>
<sequence>MIPTPRQESGTEPAGPARGGRRGPSIGLILAAVAILGAITVLGFMLAPYFQRERIEGWVRDAGAWGPFVLLAVQALQILLAPIPGFFVPVLAGLFYGPVIGPLITMAGSVLGSAAAFWIGRSGGRPVAERLVGTEAVQKAQNLFAGKRWIALVPLFLFPFSPADALCFVAGIIGMDAKRFLLAVALGRLPKDALVAAGTALGWSFLRP</sequence>
<comment type="caution">
    <text evidence="9">The sequence shown here is derived from an EMBL/GenBank/DDBJ whole genome shotgun (WGS) entry which is preliminary data.</text>
</comment>
<dbReference type="Pfam" id="PF09335">
    <property type="entry name" value="VTT_dom"/>
    <property type="match status" value="1"/>
</dbReference>
<feature type="transmembrane region" description="Helical" evidence="6">
    <location>
        <begin position="95"/>
        <end position="120"/>
    </location>
</feature>
<proteinExistence type="inferred from homology"/>
<comment type="similarity">
    <text evidence="6">Belongs to the TVP38/TMEM64 family.</text>
</comment>
<dbReference type="PANTHER" id="PTHR12677:SF59">
    <property type="entry name" value="GOLGI APPARATUS MEMBRANE PROTEIN TVP38-RELATED"/>
    <property type="match status" value="1"/>
</dbReference>
<organism evidence="9 10">
    <name type="scientific">Eiseniibacteriota bacterium</name>
    <dbReference type="NCBI Taxonomy" id="2212470"/>
    <lineage>
        <taxon>Bacteria</taxon>
        <taxon>Candidatus Eiseniibacteriota</taxon>
    </lineage>
</organism>
<evidence type="ECO:0000313" key="9">
    <source>
        <dbReference type="EMBL" id="TMQ63875.1"/>
    </source>
</evidence>
<evidence type="ECO:0000256" key="3">
    <source>
        <dbReference type="ARBA" id="ARBA00022692"/>
    </source>
</evidence>